<evidence type="ECO:0000256" key="2">
    <source>
        <dbReference type="ARBA" id="ARBA00023157"/>
    </source>
</evidence>
<organism evidence="4 5">
    <name type="scientific">Periplaneta americana</name>
    <name type="common">American cockroach</name>
    <name type="synonym">Blatta americana</name>
    <dbReference type="NCBI Taxonomy" id="6978"/>
    <lineage>
        <taxon>Eukaryota</taxon>
        <taxon>Metazoa</taxon>
        <taxon>Ecdysozoa</taxon>
        <taxon>Arthropoda</taxon>
        <taxon>Hexapoda</taxon>
        <taxon>Insecta</taxon>
        <taxon>Pterygota</taxon>
        <taxon>Neoptera</taxon>
        <taxon>Polyneoptera</taxon>
        <taxon>Dictyoptera</taxon>
        <taxon>Blattodea</taxon>
        <taxon>Blattoidea</taxon>
        <taxon>Blattidae</taxon>
        <taxon>Blattinae</taxon>
        <taxon>Periplaneta</taxon>
    </lineage>
</organism>
<accession>A0ABQ8TQF3</accession>
<name>A0ABQ8TQF3_PERAM</name>
<dbReference type="Proteomes" id="UP001148838">
    <property type="component" value="Unassembled WGS sequence"/>
</dbReference>
<reference evidence="4 5" key="1">
    <citation type="journal article" date="2022" name="Allergy">
        <title>Genome assembly and annotation of Periplaneta americana reveal a comprehensive cockroach allergen profile.</title>
        <authorList>
            <person name="Wang L."/>
            <person name="Xiong Q."/>
            <person name="Saelim N."/>
            <person name="Wang L."/>
            <person name="Nong W."/>
            <person name="Wan A.T."/>
            <person name="Shi M."/>
            <person name="Liu X."/>
            <person name="Cao Q."/>
            <person name="Hui J.H.L."/>
            <person name="Sookrung N."/>
            <person name="Leung T.F."/>
            <person name="Tungtrongchitr A."/>
            <person name="Tsui S.K.W."/>
        </authorList>
    </citation>
    <scope>NUCLEOTIDE SEQUENCE [LARGE SCALE GENOMIC DNA]</scope>
    <source>
        <strain evidence="4">PWHHKU_190912</strain>
    </source>
</reference>
<feature type="domain" description="Fibronectin type-III" evidence="3">
    <location>
        <begin position="106"/>
        <end position="198"/>
    </location>
</feature>
<dbReference type="PANTHER" id="PTHR24051:SF9">
    <property type="entry name" value="FIBRONECTIN TYPE-III DOMAIN-CONTAINING PROTEIN"/>
    <property type="match status" value="1"/>
</dbReference>
<keyword evidence="1" id="KW-0677">Repeat</keyword>
<dbReference type="PANTHER" id="PTHR24051">
    <property type="entry name" value="SUSHI DOMAIN-CONTAINING PROTEIN 1"/>
    <property type="match status" value="1"/>
</dbReference>
<evidence type="ECO:0000256" key="1">
    <source>
        <dbReference type="ARBA" id="ARBA00022737"/>
    </source>
</evidence>
<feature type="domain" description="Fibronectin type-III" evidence="3">
    <location>
        <begin position="202"/>
        <end position="297"/>
    </location>
</feature>
<feature type="domain" description="Fibronectin type-III" evidence="3">
    <location>
        <begin position="344"/>
        <end position="440"/>
    </location>
</feature>
<keyword evidence="5" id="KW-1185">Reference proteome</keyword>
<dbReference type="SMART" id="SM00060">
    <property type="entry name" value="FN3"/>
    <property type="match status" value="6"/>
</dbReference>
<evidence type="ECO:0000313" key="5">
    <source>
        <dbReference type="Proteomes" id="UP001148838"/>
    </source>
</evidence>
<protein>
    <recommendedName>
        <fullName evidence="3">Fibronectin type-III domain-containing protein</fullName>
    </recommendedName>
</protein>
<dbReference type="SUPFAM" id="SSF49265">
    <property type="entry name" value="Fibronectin type III"/>
    <property type="match status" value="4"/>
</dbReference>
<sequence length="845" mass="94464">MDVVPKTSPGFLDVSVTAELDSINQEGLGKPKFYQIQYKKSKETSWLELQPKPIPTQEVVVNITGLEPATHYQVRVVLIDSDGSSYQGERVAQKEFRTKCKMPGAERYNLHLAETTDSSLRVAWNYTPESRLWCPVTHFEVQMKEYWRWLSHTTPHNLQTVNFTKLLPGQKYEIRVRVVTMDGPTPFSKVLVAHTKDMTPWKVLNLELVSQTSNKLEVTWSPPLITAGTITSYRVSYQCQKLLACSAQDCSHSKGRVEVATTTATLRDLLPHAQYSVNVAALAAKWGPAAYIWAATDIAGTHLLCQSRLLIQSDSRGKVKQDVNSEVILSQKVHMNIEPEVAPDPSSSSAAVQRTNTSFTVQWEPPQDCSNLNGYPTGYKYQLFLHSNSTLLKEGSTDLTTATFTHLAPHTQYIVKVFLETSEGWSADHPLLIPVQTRATTPDVVEGLTVYKRGRRMLGVRWAPPKMTYGDIESFTISYKKESDPSAMSKVLKQTPCIAWPHLFCYTIDNLTPDSKYVVHVQTRNVEVAEDGIASSVAAVTKEAAPEAPSFIRVESQSQTDLTIEWGIPNMLNGVLRSFLVNLEETDSFNITDCCQYFPIQEVAVQAEKANYSLQREFRRIFGDNKRGVAPSRKIISVWVRQWRETGSGQNKARVRQKTARTPDNVERLTDLKPASTYTISMTAKTVALSPAVALTAHTRPPVPPMDNLIEMSEDYNQLSNTPEVVVHPSQVYKDLITGYLMLVLPQEAEAEANATVWNSWLSGELEVLTNGTFYIAAEFQPSDLENSTTFQIGSDSEIRAGKWGAVQNPALEEGAKYRIGFVAVLEYCGVLNIGYTESPDFQIE</sequence>
<gene>
    <name evidence="4" type="ORF">ANN_10556</name>
</gene>
<proteinExistence type="predicted"/>
<comment type="caution">
    <text evidence="4">The sequence shown here is derived from an EMBL/GenBank/DDBJ whole genome shotgun (WGS) entry which is preliminary data.</text>
</comment>
<feature type="domain" description="Fibronectin type-III" evidence="3">
    <location>
        <begin position="1"/>
        <end position="101"/>
    </location>
</feature>
<dbReference type="Pfam" id="PF00041">
    <property type="entry name" value="fn3"/>
    <property type="match status" value="4"/>
</dbReference>
<dbReference type="InterPro" id="IPR051622">
    <property type="entry name" value="R-tyr_protein_phosphatases"/>
</dbReference>
<evidence type="ECO:0000259" key="3">
    <source>
        <dbReference type="PROSITE" id="PS50853"/>
    </source>
</evidence>
<dbReference type="PROSITE" id="PS50853">
    <property type="entry name" value="FN3"/>
    <property type="match status" value="5"/>
</dbReference>
<dbReference type="EMBL" id="JAJSOF020000005">
    <property type="protein sequence ID" value="KAJ4448538.1"/>
    <property type="molecule type" value="Genomic_DNA"/>
</dbReference>
<dbReference type="CDD" id="cd00063">
    <property type="entry name" value="FN3"/>
    <property type="match status" value="5"/>
</dbReference>
<feature type="domain" description="Fibronectin type-III" evidence="3">
    <location>
        <begin position="444"/>
        <end position="547"/>
    </location>
</feature>
<dbReference type="Gene3D" id="2.60.40.10">
    <property type="entry name" value="Immunoglobulins"/>
    <property type="match status" value="6"/>
</dbReference>
<evidence type="ECO:0000313" key="4">
    <source>
        <dbReference type="EMBL" id="KAJ4448538.1"/>
    </source>
</evidence>
<keyword evidence="2" id="KW-1015">Disulfide bond</keyword>
<dbReference type="InterPro" id="IPR036116">
    <property type="entry name" value="FN3_sf"/>
</dbReference>
<dbReference type="InterPro" id="IPR013783">
    <property type="entry name" value="Ig-like_fold"/>
</dbReference>
<dbReference type="InterPro" id="IPR003961">
    <property type="entry name" value="FN3_dom"/>
</dbReference>